<proteinExistence type="predicted"/>
<dbReference type="Pfam" id="PF02958">
    <property type="entry name" value="EcKL"/>
    <property type="match status" value="1"/>
</dbReference>
<reference evidence="2" key="1">
    <citation type="submission" date="2025-08" db="UniProtKB">
        <authorList>
            <consortium name="RefSeq"/>
        </authorList>
    </citation>
    <scope>IDENTIFICATION</scope>
    <source>
        <tissue evidence="2">Whole insect</tissue>
    </source>
</reference>
<dbReference type="RefSeq" id="XP_028140025.1">
    <property type="nucleotide sequence ID" value="XM_028284224.1"/>
</dbReference>
<evidence type="ECO:0000259" key="1">
    <source>
        <dbReference type="SMART" id="SM00587"/>
    </source>
</evidence>
<dbReference type="SMART" id="SM00587">
    <property type="entry name" value="CHK"/>
    <property type="match status" value="1"/>
</dbReference>
<dbReference type="PANTHER" id="PTHR11012:SF55">
    <property type="entry name" value="BHLH DOMAIN-CONTAINING PROTEIN"/>
    <property type="match status" value="1"/>
</dbReference>
<protein>
    <submittedName>
        <fullName evidence="2">Uncharacterized protein LOC114334189</fullName>
    </submittedName>
</protein>
<dbReference type="SUPFAM" id="SSF56112">
    <property type="entry name" value="Protein kinase-like (PK-like)"/>
    <property type="match status" value="1"/>
</dbReference>
<sequence length="394" mass="45456">MSDITIKDLPGLLRSKLGTKKIKDTKLTNLMSKGENFGSEMIKLDVTTLDENGKEETLHGVAKTLPQHEMMRQAFKVQVTYTNEMAFYDLIIPTLQAFQKELGIKNVIDCFPECYATRKNLNASDIIDDNAVIVLENLQTAGFQNIDRHIGFDLETTKLVLRDLASLHAVPLALRLRKPEVFEKVIKPYCVPFEPMNDDDFLPVLKGIIEQNKEIAHLASKVTGWKKTELPVSDLFGTIMHNDMWTNNTMQKFENDRAVNNKLVDFQVYNYGSPANDVFFFLWSSVPQEVLEPNLDLLLNYYYEHFVNVLKEHKVDVSSYTYEKFLQEIDKVGNSEFQHAFVFHNFVVHGRKNTEMEFPPPKIVVSEVLKMVPVKAKQKSYYMIQECTKRGWLK</sequence>
<dbReference type="Gene3D" id="3.90.1200.10">
    <property type="match status" value="1"/>
</dbReference>
<feature type="domain" description="CHK kinase-like" evidence="1">
    <location>
        <begin position="133"/>
        <end position="312"/>
    </location>
</feature>
<dbReference type="InterPro" id="IPR004119">
    <property type="entry name" value="EcKL"/>
</dbReference>
<dbReference type="InParanoid" id="A0A6P7G681"/>
<dbReference type="InterPro" id="IPR015897">
    <property type="entry name" value="CHK_kinase-like"/>
</dbReference>
<evidence type="ECO:0000313" key="2">
    <source>
        <dbReference type="RefSeq" id="XP_028140025.1"/>
    </source>
</evidence>
<organism evidence="2">
    <name type="scientific">Diabrotica virgifera virgifera</name>
    <name type="common">western corn rootworm</name>
    <dbReference type="NCBI Taxonomy" id="50390"/>
    <lineage>
        <taxon>Eukaryota</taxon>
        <taxon>Metazoa</taxon>
        <taxon>Ecdysozoa</taxon>
        <taxon>Arthropoda</taxon>
        <taxon>Hexapoda</taxon>
        <taxon>Insecta</taxon>
        <taxon>Pterygota</taxon>
        <taxon>Neoptera</taxon>
        <taxon>Endopterygota</taxon>
        <taxon>Coleoptera</taxon>
        <taxon>Polyphaga</taxon>
        <taxon>Cucujiformia</taxon>
        <taxon>Chrysomeloidea</taxon>
        <taxon>Chrysomelidae</taxon>
        <taxon>Galerucinae</taxon>
        <taxon>Diabroticina</taxon>
        <taxon>Diabroticites</taxon>
        <taxon>Diabrotica</taxon>
    </lineage>
</organism>
<accession>A0A6P7G681</accession>
<dbReference type="InterPro" id="IPR011009">
    <property type="entry name" value="Kinase-like_dom_sf"/>
</dbReference>
<name>A0A6P7G681_DIAVI</name>
<dbReference type="AlphaFoldDB" id="A0A6P7G681"/>
<gene>
    <name evidence="2" type="primary">LOC114334189</name>
</gene>
<dbReference type="PANTHER" id="PTHR11012">
    <property type="entry name" value="PROTEIN KINASE-LIKE DOMAIN-CONTAINING"/>
    <property type="match status" value="1"/>
</dbReference>